<accession>A0A066VU22</accession>
<dbReference type="RefSeq" id="XP_013241929.1">
    <property type="nucleotide sequence ID" value="XM_013386475.1"/>
</dbReference>
<gene>
    <name evidence="2" type="ORF">K437DRAFT_166961</name>
</gene>
<organism evidence="2 3">
    <name type="scientific">Tilletiaria anomala (strain ATCC 24038 / CBS 436.72 / UBC 951)</name>
    <dbReference type="NCBI Taxonomy" id="1037660"/>
    <lineage>
        <taxon>Eukaryota</taxon>
        <taxon>Fungi</taxon>
        <taxon>Dikarya</taxon>
        <taxon>Basidiomycota</taxon>
        <taxon>Ustilaginomycotina</taxon>
        <taxon>Exobasidiomycetes</taxon>
        <taxon>Georgefischeriales</taxon>
        <taxon>Tilletiariaceae</taxon>
        <taxon>Tilletiaria</taxon>
    </lineage>
</organism>
<feature type="chain" id="PRO_5001628486" evidence="1">
    <location>
        <begin position="32"/>
        <end position="180"/>
    </location>
</feature>
<evidence type="ECO:0000313" key="3">
    <source>
        <dbReference type="Proteomes" id="UP000027361"/>
    </source>
</evidence>
<dbReference type="EMBL" id="JMSN01000073">
    <property type="protein sequence ID" value="KDN42065.1"/>
    <property type="molecule type" value="Genomic_DNA"/>
</dbReference>
<keyword evidence="1" id="KW-0732">Signal</keyword>
<feature type="signal peptide" evidence="1">
    <location>
        <begin position="1"/>
        <end position="31"/>
    </location>
</feature>
<dbReference type="GeneID" id="25261793"/>
<keyword evidence="3" id="KW-1185">Reference proteome</keyword>
<sequence>MPKSLRRSPMRFAWAFVILSLIVTDLPPVVTKDMRAAFDLLKAMLSSKQTLKYPDFARSSASTRIWVMKRSGPSCIRGMWITRSRPEHKCNMGTSATCARSLLKRENSRVLNTTTFMQKKEALAIANALHRFRGLGRRWSDRLCQRGSLLGRQFGTSVRNLQWTQCRKQRDQVQVTFWTG</sequence>
<dbReference type="InParanoid" id="A0A066VU22"/>
<evidence type="ECO:0000256" key="1">
    <source>
        <dbReference type="SAM" id="SignalP"/>
    </source>
</evidence>
<evidence type="ECO:0000313" key="2">
    <source>
        <dbReference type="EMBL" id="KDN42065.1"/>
    </source>
</evidence>
<dbReference type="HOGENOM" id="CLU_1497248_0_0_1"/>
<comment type="caution">
    <text evidence="2">The sequence shown here is derived from an EMBL/GenBank/DDBJ whole genome shotgun (WGS) entry which is preliminary data.</text>
</comment>
<proteinExistence type="predicted"/>
<protein>
    <submittedName>
        <fullName evidence="2">Uncharacterized protein</fullName>
    </submittedName>
</protein>
<reference evidence="2 3" key="1">
    <citation type="submission" date="2014-05" db="EMBL/GenBank/DDBJ databases">
        <title>Draft genome sequence of a rare smut relative, Tilletiaria anomala UBC 951.</title>
        <authorList>
            <consortium name="DOE Joint Genome Institute"/>
            <person name="Toome M."/>
            <person name="Kuo A."/>
            <person name="Henrissat B."/>
            <person name="Lipzen A."/>
            <person name="Tritt A."/>
            <person name="Yoshinaga Y."/>
            <person name="Zane M."/>
            <person name="Barry K."/>
            <person name="Grigoriev I.V."/>
            <person name="Spatafora J.W."/>
            <person name="Aimea M.C."/>
        </authorList>
    </citation>
    <scope>NUCLEOTIDE SEQUENCE [LARGE SCALE GENOMIC DNA]</scope>
    <source>
        <strain evidence="2 3">UBC 951</strain>
    </source>
</reference>
<name>A0A066VU22_TILAU</name>
<dbReference type="AlphaFoldDB" id="A0A066VU22"/>
<dbReference type="Proteomes" id="UP000027361">
    <property type="component" value="Unassembled WGS sequence"/>
</dbReference>